<protein>
    <submittedName>
        <fullName evidence="1">Uncharacterized protein</fullName>
    </submittedName>
</protein>
<gene>
    <name evidence="1" type="ORF">SDC9_199352</name>
</gene>
<proteinExistence type="predicted"/>
<organism evidence="1">
    <name type="scientific">bioreactor metagenome</name>
    <dbReference type="NCBI Taxonomy" id="1076179"/>
    <lineage>
        <taxon>unclassified sequences</taxon>
        <taxon>metagenomes</taxon>
        <taxon>ecological metagenomes</taxon>
    </lineage>
</organism>
<evidence type="ECO:0000313" key="1">
    <source>
        <dbReference type="EMBL" id="MPN51703.1"/>
    </source>
</evidence>
<comment type="caution">
    <text evidence="1">The sequence shown here is derived from an EMBL/GenBank/DDBJ whole genome shotgun (WGS) entry which is preliminary data.</text>
</comment>
<name>A0A645IWZ1_9ZZZZ</name>
<reference evidence="1" key="1">
    <citation type="submission" date="2019-08" db="EMBL/GenBank/DDBJ databases">
        <authorList>
            <person name="Kucharzyk K."/>
            <person name="Murdoch R.W."/>
            <person name="Higgins S."/>
            <person name="Loffler F."/>
        </authorList>
    </citation>
    <scope>NUCLEOTIDE SEQUENCE</scope>
</reference>
<accession>A0A645IWZ1</accession>
<dbReference type="AlphaFoldDB" id="A0A645IWZ1"/>
<sequence>MLESPLLLYYAPNNIISLISEFSLCYEKLLDEFKMVSNDDFIRVGIDENLEFVISENIQSPYDTYNIFRNIDDNRHSIYVANYPLFDENMLKGLYRISGTKAEILEHQIFQLYSIVNRWERTCQNKLDVDKLMIASGRLCKKAYINFYSKNNISFDLQWS</sequence>
<dbReference type="EMBL" id="VSSQ01117089">
    <property type="protein sequence ID" value="MPN51703.1"/>
    <property type="molecule type" value="Genomic_DNA"/>
</dbReference>